<keyword evidence="3" id="KW-0507">mRNA processing</keyword>
<evidence type="ECO:0000256" key="4">
    <source>
        <dbReference type="ARBA" id="ARBA00022737"/>
    </source>
</evidence>
<feature type="repeat" description="WD" evidence="7">
    <location>
        <begin position="100"/>
        <end position="134"/>
    </location>
</feature>
<dbReference type="PANTHER" id="PTHR44133">
    <property type="entry name" value="CLEAVAGE STIMULATION FACTOR SUBUNIT 1"/>
    <property type="match status" value="1"/>
</dbReference>
<evidence type="ECO:0000256" key="3">
    <source>
        <dbReference type="ARBA" id="ARBA00022664"/>
    </source>
</evidence>
<dbReference type="Gene3D" id="1.20.960.50">
    <property type="entry name" value="Cleavage stimulation factor subunit 1, dimerisation domain"/>
    <property type="match status" value="1"/>
</dbReference>
<dbReference type="PROSITE" id="PS50294">
    <property type="entry name" value="WD_REPEATS_REGION"/>
    <property type="match status" value="2"/>
</dbReference>
<dbReference type="FunFam" id="2.130.10.10:FF:000089">
    <property type="entry name" value="Cleavage stimulation factor subunit 1"/>
    <property type="match status" value="1"/>
</dbReference>
<dbReference type="Pfam" id="PF00400">
    <property type="entry name" value="WD40"/>
    <property type="match status" value="6"/>
</dbReference>
<dbReference type="SUPFAM" id="SSF50978">
    <property type="entry name" value="WD40 repeat-like"/>
    <property type="match status" value="1"/>
</dbReference>
<evidence type="ECO:0000256" key="5">
    <source>
        <dbReference type="ARBA" id="ARBA00023242"/>
    </source>
</evidence>
<evidence type="ECO:0000313" key="9">
    <source>
        <dbReference type="WBParaSite" id="MCU_001455-RA"/>
    </source>
</evidence>
<dbReference type="Gene3D" id="2.130.10.10">
    <property type="entry name" value="YVTN repeat-like/Quinoprotein amine dehydrogenase"/>
    <property type="match status" value="2"/>
</dbReference>
<protein>
    <recommendedName>
        <fullName evidence="6">Cleavage stimulation factor 50 kDa subunit</fullName>
    </recommendedName>
</protein>
<sequence length="429" mass="47352">MSLRERDLLYRLIISQLFHDGYQTMAINLMNLVNPSMSCGPSARLLKLVKLGLSIADDEQDRPVTLEGDNIAPGTGIDLEIESESSTMAPEAALYETCYVTAHKAACRTAAFNTTGQLVATGSHDSSIKILDVERMLAKSVSGADHTNQETPQQQMEAHPVIRTLYDHTAEVTCVDFHPDASQQILVSGSKDYTIKFFDFSNPSVKKAQRSIPEASPIKTLNFHPSGNYLLVGTQHKTLRIYNVNTCQCYVSAVPEDQHNGAVTMARWAPNANYFVTSSVDGSFKIWDAVSGRCVSTFESAHDGAPVCSAVFSRNSKYVLTSGKDSVVKLWELSTSRCLISYTGAGTVGLQTHRSNAVFNHTEDYVLFPDEATKSLCCWDSRNADRQRLLPLSHNGPIRCFVHSPTTAAFLSCSDDNRARFWYKRPISD</sequence>
<dbReference type="WBParaSite" id="MCU_001455-RA">
    <property type="protein sequence ID" value="MCU_001455-RA"/>
    <property type="gene ID" value="MCU_001455"/>
</dbReference>
<name>A0A5K3ELD3_MESCO</name>
<dbReference type="InterPro" id="IPR036322">
    <property type="entry name" value="WD40_repeat_dom_sf"/>
</dbReference>
<evidence type="ECO:0000256" key="6">
    <source>
        <dbReference type="ARBA" id="ARBA00029851"/>
    </source>
</evidence>
<dbReference type="Pfam" id="PF16699">
    <property type="entry name" value="CSTF1_dimer"/>
    <property type="match status" value="1"/>
</dbReference>
<dbReference type="CDD" id="cd00200">
    <property type="entry name" value="WD40"/>
    <property type="match status" value="1"/>
</dbReference>
<keyword evidence="5" id="KW-0539">Nucleus</keyword>
<dbReference type="SMART" id="SM00320">
    <property type="entry name" value="WD40"/>
    <property type="match status" value="6"/>
</dbReference>
<feature type="repeat" description="WD" evidence="7">
    <location>
        <begin position="165"/>
        <end position="208"/>
    </location>
</feature>
<dbReference type="InterPro" id="IPR001680">
    <property type="entry name" value="WD40_rpt"/>
</dbReference>
<reference evidence="9" key="1">
    <citation type="submission" date="2019-11" db="UniProtKB">
        <authorList>
            <consortium name="WormBaseParasite"/>
        </authorList>
    </citation>
    <scope>IDENTIFICATION</scope>
</reference>
<dbReference type="AlphaFoldDB" id="A0A5K3ELD3"/>
<dbReference type="InterPro" id="IPR032028">
    <property type="entry name" value="CSTF1_dimer"/>
</dbReference>
<accession>A0A5K3ELD3</accession>
<dbReference type="PROSITE" id="PS00678">
    <property type="entry name" value="WD_REPEATS_1"/>
    <property type="match status" value="1"/>
</dbReference>
<evidence type="ECO:0000259" key="8">
    <source>
        <dbReference type="Pfam" id="PF16699"/>
    </source>
</evidence>
<feature type="domain" description="Cleavage stimulation factor subunit 1 dimerisation" evidence="8">
    <location>
        <begin position="2"/>
        <end position="55"/>
    </location>
</feature>
<dbReference type="InterPro" id="IPR044633">
    <property type="entry name" value="CstF1-like"/>
</dbReference>
<dbReference type="GO" id="GO:0031124">
    <property type="term" value="P:mRNA 3'-end processing"/>
    <property type="evidence" value="ECO:0007669"/>
    <property type="project" value="InterPro"/>
</dbReference>
<proteinExistence type="predicted"/>
<dbReference type="PANTHER" id="PTHR44133:SF2">
    <property type="entry name" value="CLEAVAGE STIMULATION FACTOR SUBUNIT 1"/>
    <property type="match status" value="1"/>
</dbReference>
<dbReference type="GO" id="GO:0005848">
    <property type="term" value="C:mRNA cleavage stimulating factor complex"/>
    <property type="evidence" value="ECO:0007669"/>
    <property type="project" value="InterPro"/>
</dbReference>
<keyword evidence="4" id="KW-0677">Repeat</keyword>
<dbReference type="FunFam" id="1.20.960.50:FF:000001">
    <property type="entry name" value="Cleavage stimulation factor subunit 1"/>
    <property type="match status" value="1"/>
</dbReference>
<feature type="repeat" description="WD" evidence="7">
    <location>
        <begin position="300"/>
        <end position="341"/>
    </location>
</feature>
<evidence type="ECO:0000256" key="1">
    <source>
        <dbReference type="ARBA" id="ARBA00004123"/>
    </source>
</evidence>
<dbReference type="InterPro" id="IPR019775">
    <property type="entry name" value="WD40_repeat_CS"/>
</dbReference>
<dbReference type="InterPro" id="IPR038184">
    <property type="entry name" value="CSTF1_dimer_sf"/>
</dbReference>
<comment type="subcellular location">
    <subcellularLocation>
        <location evidence="1">Nucleus</location>
    </subcellularLocation>
</comment>
<evidence type="ECO:0000256" key="7">
    <source>
        <dbReference type="PROSITE-ProRule" id="PRU00221"/>
    </source>
</evidence>
<evidence type="ECO:0000256" key="2">
    <source>
        <dbReference type="ARBA" id="ARBA00022574"/>
    </source>
</evidence>
<keyword evidence="2 7" id="KW-0853">WD repeat</keyword>
<dbReference type="PROSITE" id="PS50082">
    <property type="entry name" value="WD_REPEATS_2"/>
    <property type="match status" value="4"/>
</dbReference>
<dbReference type="InterPro" id="IPR015943">
    <property type="entry name" value="WD40/YVTN_repeat-like_dom_sf"/>
</dbReference>
<dbReference type="GO" id="GO:0003723">
    <property type="term" value="F:RNA binding"/>
    <property type="evidence" value="ECO:0007669"/>
    <property type="project" value="TreeGrafter"/>
</dbReference>
<feature type="repeat" description="WD" evidence="7">
    <location>
        <begin position="256"/>
        <end position="297"/>
    </location>
</feature>
<organism evidence="9">
    <name type="scientific">Mesocestoides corti</name>
    <name type="common">Flatworm</name>
    <dbReference type="NCBI Taxonomy" id="53468"/>
    <lineage>
        <taxon>Eukaryota</taxon>
        <taxon>Metazoa</taxon>
        <taxon>Spiralia</taxon>
        <taxon>Lophotrochozoa</taxon>
        <taxon>Platyhelminthes</taxon>
        <taxon>Cestoda</taxon>
        <taxon>Eucestoda</taxon>
        <taxon>Cyclophyllidea</taxon>
        <taxon>Mesocestoididae</taxon>
        <taxon>Mesocestoides</taxon>
    </lineage>
</organism>